<name>A0A547PBY6_9SPHN</name>
<dbReference type="EMBL" id="VHJK01000001">
    <property type="protein sequence ID" value="TRD11651.1"/>
    <property type="molecule type" value="Genomic_DNA"/>
</dbReference>
<feature type="compositionally biased region" description="Gly residues" evidence="1">
    <location>
        <begin position="53"/>
        <end position="66"/>
    </location>
</feature>
<comment type="caution">
    <text evidence="2">The sequence shown here is derived from an EMBL/GenBank/DDBJ whole genome shotgun (WGS) entry which is preliminary data.</text>
</comment>
<feature type="region of interest" description="Disordered" evidence="1">
    <location>
        <begin position="52"/>
        <end position="73"/>
    </location>
</feature>
<evidence type="ECO:0000313" key="3">
    <source>
        <dbReference type="Proteomes" id="UP000316343"/>
    </source>
</evidence>
<evidence type="ECO:0000256" key="1">
    <source>
        <dbReference type="SAM" id="MobiDB-lite"/>
    </source>
</evidence>
<accession>A0A547PBY6</accession>
<dbReference type="NCBIfam" id="NF033521">
    <property type="entry name" value="lasso_leader_L3"/>
    <property type="match status" value="1"/>
</dbReference>
<proteinExistence type="predicted"/>
<evidence type="ECO:0000313" key="2">
    <source>
        <dbReference type="EMBL" id="TRD11651.1"/>
    </source>
</evidence>
<keyword evidence="3" id="KW-1185">Reference proteome</keyword>
<protein>
    <submittedName>
        <fullName evidence="2">Lasso RiPP family leader peptide-containing protein</fullName>
    </submittedName>
</protein>
<dbReference type="AlphaFoldDB" id="A0A547PBY6"/>
<organism evidence="2 3">
    <name type="scientific">Erythrobacter insulae</name>
    <dbReference type="NCBI Taxonomy" id="2584124"/>
    <lineage>
        <taxon>Bacteria</taxon>
        <taxon>Pseudomonadati</taxon>
        <taxon>Pseudomonadota</taxon>
        <taxon>Alphaproteobacteria</taxon>
        <taxon>Sphingomonadales</taxon>
        <taxon>Erythrobacteraceae</taxon>
        <taxon>Erythrobacter/Porphyrobacter group</taxon>
        <taxon>Erythrobacter</taxon>
    </lineage>
</organism>
<sequence>MGSAVLGSLFGSAILKEYFVHSDHQRLMILQKKTTYASPKLTDYGSVRNLTGGSVGGTNDSGGSLDGGKSTMM</sequence>
<dbReference type="Proteomes" id="UP000316343">
    <property type="component" value="Unassembled WGS sequence"/>
</dbReference>
<reference evidence="2 3" key="1">
    <citation type="submission" date="2019-06" db="EMBL/GenBank/DDBJ databases">
        <title>Erythrobacter insulae sp. nov., isolated from a tidal flat.</title>
        <authorList>
            <person name="Yoon J.-H."/>
        </authorList>
    </citation>
    <scope>NUCLEOTIDE SEQUENCE [LARGE SCALE GENOMIC DNA]</scope>
    <source>
        <strain evidence="2 3">JBTF-M21</strain>
    </source>
</reference>
<gene>
    <name evidence="2" type="ORF">FGU71_07080</name>
</gene>